<dbReference type="Gene3D" id="3.40.1090.10">
    <property type="entry name" value="Cytosolic phospholipase A2 catalytic domain"/>
    <property type="match status" value="1"/>
</dbReference>
<feature type="short sequence motif" description="DGA/G" evidence="4">
    <location>
        <begin position="168"/>
        <end position="170"/>
    </location>
</feature>
<dbReference type="InterPro" id="IPR016035">
    <property type="entry name" value="Acyl_Trfase/lysoPLipase"/>
</dbReference>
<dbReference type="GO" id="GO:0016042">
    <property type="term" value="P:lipid catabolic process"/>
    <property type="evidence" value="ECO:0007669"/>
    <property type="project" value="UniProtKB-UniRule"/>
</dbReference>
<evidence type="ECO:0000313" key="6">
    <source>
        <dbReference type="EMBL" id="QJB69079.1"/>
    </source>
</evidence>
<dbReference type="AlphaFoldDB" id="A0A6H2DK77"/>
<dbReference type="RefSeq" id="WP_168818921.1">
    <property type="nucleotide sequence ID" value="NZ_CP051217.1"/>
</dbReference>
<keyword evidence="1 4" id="KW-0378">Hydrolase</keyword>
<feature type="domain" description="PNPLA" evidence="5">
    <location>
        <begin position="7"/>
        <end position="181"/>
    </location>
</feature>
<proteinExistence type="predicted"/>
<dbReference type="PROSITE" id="PS51635">
    <property type="entry name" value="PNPLA"/>
    <property type="match status" value="1"/>
</dbReference>
<accession>A0A6H2DK77</accession>
<sequence length="324" mass="34873">MSNELAAVLSGGGAKGAFQVGVLDELITNRGVKIDIFAGVSTGAIQALGGAMDDMPGLLDQWLTIKRNTDVYRKRPFGVAGAIFGADSLYDAKAIKQKILDYADPAKLRKAKRKLRVGVVSLATGRYIDVDEKNPRIGDWVYASSAQPPFFQPLQSRDANGVIEQWVDGGVRNITPLSSAMKLQPRALLVILASPPTPAPEPGKTYDNLVDIGLRSVGIQTSEVAANDVGNAMLINDLIAAREAQFRKLTDFGLPASQIADALMPIDAQLSRYSFAPVRIIAPEPDFEAADTLEFNPVKIRAAIDAGRKAVADQWPSLKMFLKV</sequence>
<dbReference type="PANTHER" id="PTHR14226:SF57">
    <property type="entry name" value="BLR7027 PROTEIN"/>
    <property type="match status" value="1"/>
</dbReference>
<gene>
    <name evidence="6" type="ORF">HF685_07100</name>
</gene>
<dbReference type="SUPFAM" id="SSF52151">
    <property type="entry name" value="FabD/lysophospholipase-like"/>
    <property type="match status" value="1"/>
</dbReference>
<keyword evidence="7" id="KW-1185">Reference proteome</keyword>
<evidence type="ECO:0000256" key="4">
    <source>
        <dbReference type="PROSITE-ProRule" id="PRU01161"/>
    </source>
</evidence>
<keyword evidence="2 4" id="KW-0442">Lipid degradation</keyword>
<dbReference type="PANTHER" id="PTHR14226">
    <property type="entry name" value="NEUROPATHY TARGET ESTERASE/SWISS CHEESE D.MELANOGASTER"/>
    <property type="match status" value="1"/>
</dbReference>
<feature type="short sequence motif" description="GXGXXG" evidence="4">
    <location>
        <begin position="11"/>
        <end position="16"/>
    </location>
</feature>
<feature type="active site" description="Nucleophile" evidence="4">
    <location>
        <position position="41"/>
    </location>
</feature>
<reference evidence="6 7" key="1">
    <citation type="submission" date="2020-04" db="EMBL/GenBank/DDBJ databases">
        <title>Genome sequence for Sphingorhabdus sp. strain M1.</title>
        <authorList>
            <person name="Park S.-J."/>
        </authorList>
    </citation>
    <scope>NUCLEOTIDE SEQUENCE [LARGE SCALE GENOMIC DNA]</scope>
    <source>
        <strain evidence="6 7">JK6</strain>
    </source>
</reference>
<evidence type="ECO:0000256" key="2">
    <source>
        <dbReference type="ARBA" id="ARBA00022963"/>
    </source>
</evidence>
<evidence type="ECO:0000256" key="3">
    <source>
        <dbReference type="ARBA" id="ARBA00023098"/>
    </source>
</evidence>
<dbReference type="GO" id="GO:0016787">
    <property type="term" value="F:hydrolase activity"/>
    <property type="evidence" value="ECO:0007669"/>
    <property type="project" value="UniProtKB-UniRule"/>
</dbReference>
<feature type="short sequence motif" description="GXSXG" evidence="4">
    <location>
        <begin position="39"/>
        <end position="43"/>
    </location>
</feature>
<dbReference type="Proteomes" id="UP000501600">
    <property type="component" value="Chromosome"/>
</dbReference>
<dbReference type="Pfam" id="PF01734">
    <property type="entry name" value="Patatin"/>
    <property type="match status" value="1"/>
</dbReference>
<keyword evidence="3 4" id="KW-0443">Lipid metabolism</keyword>
<name>A0A6H2DK77_9SPHN</name>
<feature type="active site" description="Proton acceptor" evidence="4">
    <location>
        <position position="168"/>
    </location>
</feature>
<organism evidence="6 7">
    <name type="scientific">Parasphingorhabdus halotolerans</name>
    <dbReference type="NCBI Taxonomy" id="2725558"/>
    <lineage>
        <taxon>Bacteria</taxon>
        <taxon>Pseudomonadati</taxon>
        <taxon>Pseudomonadota</taxon>
        <taxon>Alphaproteobacteria</taxon>
        <taxon>Sphingomonadales</taxon>
        <taxon>Sphingomonadaceae</taxon>
        <taxon>Parasphingorhabdus</taxon>
    </lineage>
</organism>
<dbReference type="EMBL" id="CP051217">
    <property type="protein sequence ID" value="QJB69079.1"/>
    <property type="molecule type" value="Genomic_DNA"/>
</dbReference>
<dbReference type="KEGG" id="phao:HF685_07100"/>
<evidence type="ECO:0000256" key="1">
    <source>
        <dbReference type="ARBA" id="ARBA00022801"/>
    </source>
</evidence>
<evidence type="ECO:0000313" key="7">
    <source>
        <dbReference type="Proteomes" id="UP000501600"/>
    </source>
</evidence>
<dbReference type="InterPro" id="IPR050301">
    <property type="entry name" value="NTE"/>
</dbReference>
<dbReference type="InterPro" id="IPR002641">
    <property type="entry name" value="PNPLA_dom"/>
</dbReference>
<evidence type="ECO:0000259" key="5">
    <source>
        <dbReference type="PROSITE" id="PS51635"/>
    </source>
</evidence>
<protein>
    <recommendedName>
        <fullName evidence="5">PNPLA domain-containing protein</fullName>
    </recommendedName>
</protein>